<comment type="cofactor">
    <cofactor evidence="1">
        <name>Co(2+)</name>
        <dbReference type="ChEBI" id="CHEBI:48828"/>
    </cofactor>
</comment>
<dbReference type="PANTHER" id="PTHR46471:SF2">
    <property type="entry name" value="CHITIN DEACETYLASE-RELATED"/>
    <property type="match status" value="1"/>
</dbReference>
<dbReference type="OrthoDB" id="2125469at2759"/>
<keyword evidence="7" id="KW-0119">Carbohydrate metabolism</keyword>
<evidence type="ECO:0000256" key="3">
    <source>
        <dbReference type="ARBA" id="ARBA00022622"/>
    </source>
</evidence>
<dbReference type="CDD" id="cd10951">
    <property type="entry name" value="CE4_ClCDA_like"/>
    <property type="match status" value="1"/>
</dbReference>
<dbReference type="InterPro" id="IPR011330">
    <property type="entry name" value="Glyco_hydro/deAcase_b/a-brl"/>
</dbReference>
<evidence type="ECO:0000256" key="2">
    <source>
        <dbReference type="ARBA" id="ARBA00004609"/>
    </source>
</evidence>
<dbReference type="GO" id="GO:0005886">
    <property type="term" value="C:plasma membrane"/>
    <property type="evidence" value="ECO:0007669"/>
    <property type="project" value="UniProtKB-SubCell"/>
</dbReference>
<dbReference type="GO" id="GO:0005975">
    <property type="term" value="P:carbohydrate metabolic process"/>
    <property type="evidence" value="ECO:0007669"/>
    <property type="project" value="InterPro"/>
</dbReference>
<dbReference type="PANTHER" id="PTHR46471">
    <property type="entry name" value="CHITIN DEACETYLASE"/>
    <property type="match status" value="1"/>
</dbReference>
<dbReference type="SUPFAM" id="SSF88713">
    <property type="entry name" value="Glycoside hydrolase/deacetylase"/>
    <property type="match status" value="1"/>
</dbReference>
<organism evidence="11 12">
    <name type="scientific">Microbotryum intermedium</name>
    <dbReference type="NCBI Taxonomy" id="269621"/>
    <lineage>
        <taxon>Eukaryota</taxon>
        <taxon>Fungi</taxon>
        <taxon>Dikarya</taxon>
        <taxon>Basidiomycota</taxon>
        <taxon>Pucciniomycotina</taxon>
        <taxon>Microbotryomycetes</taxon>
        <taxon>Microbotryales</taxon>
        <taxon>Microbotryaceae</taxon>
        <taxon>Microbotryum</taxon>
    </lineage>
</organism>
<keyword evidence="6" id="KW-0378">Hydrolase</keyword>
<gene>
    <name evidence="11" type="ORF">BQ2448_6864</name>
</gene>
<dbReference type="STRING" id="269621.A0A238FJH3"/>
<comment type="subcellular location">
    <subcellularLocation>
        <location evidence="2">Cell membrane</location>
        <topology evidence="2">Lipid-anchor</topology>
        <topology evidence="2">GPI-anchor</topology>
    </subcellularLocation>
</comment>
<keyword evidence="8" id="KW-0449">Lipoprotein</keyword>
<dbReference type="Gene3D" id="3.20.20.370">
    <property type="entry name" value="Glycoside hydrolase/deacetylase"/>
    <property type="match status" value="1"/>
</dbReference>
<dbReference type="Pfam" id="PF01522">
    <property type="entry name" value="Polysacc_deac_1"/>
    <property type="match status" value="1"/>
</dbReference>
<evidence type="ECO:0000256" key="5">
    <source>
        <dbReference type="ARBA" id="ARBA00022729"/>
    </source>
</evidence>
<dbReference type="InterPro" id="IPR002509">
    <property type="entry name" value="NODB_dom"/>
</dbReference>
<dbReference type="PROSITE" id="PS51677">
    <property type="entry name" value="NODB"/>
    <property type="match status" value="1"/>
</dbReference>
<protein>
    <submittedName>
        <fullName evidence="11">BQ2448_6864 protein</fullName>
    </submittedName>
</protein>
<feature type="signal peptide" evidence="9">
    <location>
        <begin position="1"/>
        <end position="23"/>
    </location>
</feature>
<dbReference type="GO" id="GO:0098552">
    <property type="term" value="C:side of membrane"/>
    <property type="evidence" value="ECO:0007669"/>
    <property type="project" value="UniProtKB-KW"/>
</dbReference>
<dbReference type="GO" id="GO:0046872">
    <property type="term" value="F:metal ion binding"/>
    <property type="evidence" value="ECO:0007669"/>
    <property type="project" value="UniProtKB-KW"/>
</dbReference>
<dbReference type="Proteomes" id="UP000198372">
    <property type="component" value="Unassembled WGS sequence"/>
</dbReference>
<evidence type="ECO:0000256" key="9">
    <source>
        <dbReference type="SAM" id="SignalP"/>
    </source>
</evidence>
<proteinExistence type="predicted"/>
<accession>A0A238FJH3</accession>
<dbReference type="EMBL" id="FMSP01000017">
    <property type="protein sequence ID" value="SCV72939.1"/>
    <property type="molecule type" value="Genomic_DNA"/>
</dbReference>
<evidence type="ECO:0000256" key="7">
    <source>
        <dbReference type="ARBA" id="ARBA00023277"/>
    </source>
</evidence>
<keyword evidence="12" id="KW-1185">Reference proteome</keyword>
<evidence type="ECO:0000256" key="4">
    <source>
        <dbReference type="ARBA" id="ARBA00022723"/>
    </source>
</evidence>
<feature type="domain" description="NodB homology" evidence="10">
    <location>
        <begin position="53"/>
        <end position="258"/>
    </location>
</feature>
<name>A0A238FJH3_9BASI</name>
<sequence length="293" mass="32093">MLIQSKLFSLASVVLLSASTVSAEAAANNDASSGRLERRSAMGKVVTTCKNRGEFAMTFDDGPKLLERAETNTENRSNQYGYGSSITKFFDKYNSHATFFVNGNNYDCIYDGADDLIRRYKAGHTIGSHTWGHTDVTKLTDAQIHKQLDLQASLQVETALKKILGVKPKLFRPPYGSINERAAKVIESRGYTIVTWDFDSDDSDGHTTAAQSVKLYNKLAGTYPKPHIALNHEVYKGTGQTVVPQVVPMLIQKGYKLVTVDACLGINPYQSIGKASKKDKTWTCEGTPGPGKA</sequence>
<reference evidence="12" key="1">
    <citation type="submission" date="2016-09" db="EMBL/GenBank/DDBJ databases">
        <authorList>
            <person name="Jeantristanb JTB J.-T."/>
            <person name="Ricardo R."/>
        </authorList>
    </citation>
    <scope>NUCLEOTIDE SEQUENCE [LARGE SCALE GENOMIC DNA]</scope>
</reference>
<evidence type="ECO:0000256" key="8">
    <source>
        <dbReference type="ARBA" id="ARBA00023288"/>
    </source>
</evidence>
<evidence type="ECO:0000259" key="10">
    <source>
        <dbReference type="PROSITE" id="PS51677"/>
    </source>
</evidence>
<dbReference type="AlphaFoldDB" id="A0A238FJH3"/>
<evidence type="ECO:0000313" key="12">
    <source>
        <dbReference type="Proteomes" id="UP000198372"/>
    </source>
</evidence>
<keyword evidence="3" id="KW-0336">GPI-anchor</keyword>
<dbReference type="GO" id="GO:0016810">
    <property type="term" value="F:hydrolase activity, acting on carbon-nitrogen (but not peptide) bonds"/>
    <property type="evidence" value="ECO:0007669"/>
    <property type="project" value="InterPro"/>
</dbReference>
<keyword evidence="3" id="KW-0325">Glycoprotein</keyword>
<keyword evidence="4" id="KW-0479">Metal-binding</keyword>
<feature type="chain" id="PRO_5012353441" evidence="9">
    <location>
        <begin position="24"/>
        <end position="293"/>
    </location>
</feature>
<evidence type="ECO:0000256" key="6">
    <source>
        <dbReference type="ARBA" id="ARBA00022801"/>
    </source>
</evidence>
<evidence type="ECO:0000256" key="1">
    <source>
        <dbReference type="ARBA" id="ARBA00001941"/>
    </source>
</evidence>
<keyword evidence="5 9" id="KW-0732">Signal</keyword>
<evidence type="ECO:0000313" key="11">
    <source>
        <dbReference type="EMBL" id="SCV72939.1"/>
    </source>
</evidence>
<keyword evidence="3" id="KW-0472">Membrane</keyword>